<dbReference type="AlphaFoldDB" id="A0A1I7WXB9"/>
<sequence>MVFIYLLKYPNGTHPKFICSGADLTALVHEASIIALKDRLFNNDISVEAELRIFNS</sequence>
<reference evidence="2" key="1">
    <citation type="submission" date="2016-11" db="UniProtKB">
        <authorList>
            <consortium name="WormBaseParasite"/>
        </authorList>
    </citation>
    <scope>IDENTIFICATION</scope>
</reference>
<proteinExistence type="predicted"/>
<evidence type="ECO:0000313" key="2">
    <source>
        <dbReference type="WBParaSite" id="Hba_09754"/>
    </source>
</evidence>
<keyword evidence="1" id="KW-1185">Reference proteome</keyword>
<name>A0A1I7WXB9_HETBA</name>
<organism evidence="1 2">
    <name type="scientific">Heterorhabditis bacteriophora</name>
    <name type="common">Entomopathogenic nematode worm</name>
    <dbReference type="NCBI Taxonomy" id="37862"/>
    <lineage>
        <taxon>Eukaryota</taxon>
        <taxon>Metazoa</taxon>
        <taxon>Ecdysozoa</taxon>
        <taxon>Nematoda</taxon>
        <taxon>Chromadorea</taxon>
        <taxon>Rhabditida</taxon>
        <taxon>Rhabditina</taxon>
        <taxon>Rhabditomorpha</taxon>
        <taxon>Strongyloidea</taxon>
        <taxon>Heterorhabditidae</taxon>
        <taxon>Heterorhabditis</taxon>
    </lineage>
</organism>
<dbReference type="Proteomes" id="UP000095283">
    <property type="component" value="Unplaced"/>
</dbReference>
<accession>A0A1I7WXB9</accession>
<protein>
    <submittedName>
        <fullName evidence="2">FERM domain-containing protein</fullName>
    </submittedName>
</protein>
<evidence type="ECO:0000313" key="1">
    <source>
        <dbReference type="Proteomes" id="UP000095283"/>
    </source>
</evidence>
<dbReference type="WBParaSite" id="Hba_09754">
    <property type="protein sequence ID" value="Hba_09754"/>
    <property type="gene ID" value="Hba_09754"/>
</dbReference>